<evidence type="ECO:0000256" key="10">
    <source>
        <dbReference type="ARBA" id="ARBA00023201"/>
    </source>
</evidence>
<evidence type="ECO:0000256" key="3">
    <source>
        <dbReference type="ARBA" id="ARBA00022448"/>
    </source>
</evidence>
<keyword evidence="8 12" id="KW-0406">Ion transport</keyword>
<evidence type="ECO:0000256" key="11">
    <source>
        <dbReference type="ARBA" id="ARBA00023303"/>
    </source>
</evidence>
<evidence type="ECO:0000256" key="6">
    <source>
        <dbReference type="ARBA" id="ARBA00022989"/>
    </source>
</evidence>
<comment type="subcellular location">
    <subcellularLocation>
        <location evidence="1">Membrane</location>
        <topology evidence="1">Multi-pass membrane protein</topology>
    </subcellularLocation>
</comment>
<comment type="similarity">
    <text evidence="2 12">Belongs to the amiloride-sensitive sodium channel (TC 1.A.6) family.</text>
</comment>
<dbReference type="EMBL" id="KK853216">
    <property type="protein sequence ID" value="KDR09776.1"/>
    <property type="molecule type" value="Genomic_DNA"/>
</dbReference>
<evidence type="ECO:0000313" key="14">
    <source>
        <dbReference type="Proteomes" id="UP000027135"/>
    </source>
</evidence>
<evidence type="ECO:0000256" key="7">
    <source>
        <dbReference type="ARBA" id="ARBA00023053"/>
    </source>
</evidence>
<keyword evidence="10 12" id="KW-0739">Sodium transport</keyword>
<keyword evidence="7" id="KW-0915">Sodium</keyword>
<keyword evidence="9" id="KW-0472">Membrane</keyword>
<evidence type="ECO:0000313" key="13">
    <source>
        <dbReference type="EMBL" id="KDR09776.1"/>
    </source>
</evidence>
<keyword evidence="11 12" id="KW-0407">Ion channel</keyword>
<keyword evidence="14" id="KW-1185">Reference proteome</keyword>
<keyword evidence="5 12" id="KW-0812">Transmembrane</keyword>
<keyword evidence="3 12" id="KW-0813">Transport</keyword>
<dbReference type="Gene3D" id="1.10.287.820">
    <property type="entry name" value="Acid-sensing ion channel domain"/>
    <property type="match status" value="1"/>
</dbReference>
<accession>A0A067QVC0</accession>
<reference evidence="13 14" key="1">
    <citation type="journal article" date="2014" name="Nat. Commun.">
        <title>Molecular traces of alternative social organization in a termite genome.</title>
        <authorList>
            <person name="Terrapon N."/>
            <person name="Li C."/>
            <person name="Robertson H.M."/>
            <person name="Ji L."/>
            <person name="Meng X."/>
            <person name="Booth W."/>
            <person name="Chen Z."/>
            <person name="Childers C.P."/>
            <person name="Glastad K.M."/>
            <person name="Gokhale K."/>
            <person name="Gowin J."/>
            <person name="Gronenberg W."/>
            <person name="Hermansen R.A."/>
            <person name="Hu H."/>
            <person name="Hunt B.G."/>
            <person name="Huylmans A.K."/>
            <person name="Khalil S.M."/>
            <person name="Mitchell R.D."/>
            <person name="Munoz-Torres M.C."/>
            <person name="Mustard J.A."/>
            <person name="Pan H."/>
            <person name="Reese J.T."/>
            <person name="Scharf M.E."/>
            <person name="Sun F."/>
            <person name="Vogel H."/>
            <person name="Xiao J."/>
            <person name="Yang W."/>
            <person name="Yang Z."/>
            <person name="Yang Z."/>
            <person name="Zhou J."/>
            <person name="Zhu J."/>
            <person name="Brent C.S."/>
            <person name="Elsik C.G."/>
            <person name="Goodisman M.A."/>
            <person name="Liberles D.A."/>
            <person name="Roe R.M."/>
            <person name="Vargo E.L."/>
            <person name="Vilcinskas A."/>
            <person name="Wang J."/>
            <person name="Bornberg-Bauer E."/>
            <person name="Korb J."/>
            <person name="Zhang G."/>
            <person name="Liebig J."/>
        </authorList>
    </citation>
    <scope>NUCLEOTIDE SEQUENCE [LARGE SCALE GENOMIC DNA]</scope>
    <source>
        <tissue evidence="13">Whole organism</tissue>
    </source>
</reference>
<dbReference type="GO" id="GO:0016020">
    <property type="term" value="C:membrane"/>
    <property type="evidence" value="ECO:0007669"/>
    <property type="project" value="UniProtKB-SubCell"/>
</dbReference>
<evidence type="ECO:0000256" key="9">
    <source>
        <dbReference type="ARBA" id="ARBA00023136"/>
    </source>
</evidence>
<dbReference type="GO" id="GO:0005272">
    <property type="term" value="F:sodium channel activity"/>
    <property type="evidence" value="ECO:0007669"/>
    <property type="project" value="UniProtKB-KW"/>
</dbReference>
<keyword evidence="4 12" id="KW-0894">Sodium channel</keyword>
<evidence type="ECO:0000256" key="8">
    <source>
        <dbReference type="ARBA" id="ARBA00023065"/>
    </source>
</evidence>
<keyword evidence="6" id="KW-1133">Transmembrane helix</keyword>
<name>A0A067QVC0_ZOONE</name>
<dbReference type="Proteomes" id="UP000027135">
    <property type="component" value="Unassembled WGS sequence"/>
</dbReference>
<evidence type="ECO:0000256" key="1">
    <source>
        <dbReference type="ARBA" id="ARBA00004141"/>
    </source>
</evidence>
<evidence type="ECO:0000256" key="12">
    <source>
        <dbReference type="RuleBase" id="RU000679"/>
    </source>
</evidence>
<sequence length="118" mass="13640">MPEKNGMAFRIQVTPSVTESSIGVRALTISQRQCLFPDELRLSVFKTYTQQNCLLECRLRNIASFCGCRPYVFSAFTADNVPECTLIQLWCLTQHNRKYAWSDLKQYNNYNSNPCIKT</sequence>
<evidence type="ECO:0000256" key="2">
    <source>
        <dbReference type="ARBA" id="ARBA00007193"/>
    </source>
</evidence>
<gene>
    <name evidence="13" type="ORF">L798_00268</name>
</gene>
<dbReference type="AlphaFoldDB" id="A0A067QVC0"/>
<protein>
    <submittedName>
        <fullName evidence="13">Sodium channel protein Nach</fullName>
    </submittedName>
</protein>
<dbReference type="InterPro" id="IPR001873">
    <property type="entry name" value="ENaC"/>
</dbReference>
<evidence type="ECO:0000256" key="5">
    <source>
        <dbReference type="ARBA" id="ARBA00022692"/>
    </source>
</evidence>
<proteinExistence type="inferred from homology"/>
<organism evidence="13 14">
    <name type="scientific">Zootermopsis nevadensis</name>
    <name type="common">Dampwood termite</name>
    <dbReference type="NCBI Taxonomy" id="136037"/>
    <lineage>
        <taxon>Eukaryota</taxon>
        <taxon>Metazoa</taxon>
        <taxon>Ecdysozoa</taxon>
        <taxon>Arthropoda</taxon>
        <taxon>Hexapoda</taxon>
        <taxon>Insecta</taxon>
        <taxon>Pterygota</taxon>
        <taxon>Neoptera</taxon>
        <taxon>Polyneoptera</taxon>
        <taxon>Dictyoptera</taxon>
        <taxon>Blattodea</taxon>
        <taxon>Blattoidea</taxon>
        <taxon>Termitoidae</taxon>
        <taxon>Termopsidae</taxon>
        <taxon>Zootermopsis</taxon>
    </lineage>
</organism>
<evidence type="ECO:0000256" key="4">
    <source>
        <dbReference type="ARBA" id="ARBA00022461"/>
    </source>
</evidence>
<dbReference type="InParanoid" id="A0A067QVC0"/>
<dbReference type="Pfam" id="PF00858">
    <property type="entry name" value="ASC"/>
    <property type="match status" value="1"/>
</dbReference>